<comment type="subcellular location">
    <subcellularLocation>
        <location evidence="1">Cell inner membrane</location>
        <topology evidence="1">Multi-pass membrane protein</topology>
    </subcellularLocation>
</comment>
<reference evidence="10 11" key="1">
    <citation type="submission" date="2020-08" db="EMBL/GenBank/DDBJ databases">
        <title>Sequencing the genomes of 1000 actinobacteria strains.</title>
        <authorList>
            <person name="Klenk H.-P."/>
        </authorList>
    </citation>
    <scope>NUCLEOTIDE SEQUENCE [LARGE SCALE GENOMIC DNA]</scope>
    <source>
        <strain evidence="10 11">DSM 105783</strain>
    </source>
</reference>
<feature type="transmembrane region" description="Helical" evidence="8">
    <location>
        <begin position="31"/>
        <end position="50"/>
    </location>
</feature>
<evidence type="ECO:0000313" key="11">
    <source>
        <dbReference type="Proteomes" id="UP000580797"/>
    </source>
</evidence>
<dbReference type="Proteomes" id="UP000580797">
    <property type="component" value="Unassembled WGS sequence"/>
</dbReference>
<dbReference type="PANTHER" id="PTHR30413:SF8">
    <property type="entry name" value="TRANSPORT PERMEASE PROTEIN"/>
    <property type="match status" value="1"/>
</dbReference>
<accession>A0A7W8TR33</accession>
<dbReference type="GO" id="GO:0005886">
    <property type="term" value="C:plasma membrane"/>
    <property type="evidence" value="ECO:0007669"/>
    <property type="project" value="UniProtKB-SubCell"/>
</dbReference>
<evidence type="ECO:0000256" key="7">
    <source>
        <dbReference type="ARBA" id="ARBA00023136"/>
    </source>
</evidence>
<evidence type="ECO:0000256" key="1">
    <source>
        <dbReference type="ARBA" id="ARBA00004429"/>
    </source>
</evidence>
<name>A0A7W8TR33_9MICC</name>
<evidence type="ECO:0000313" key="10">
    <source>
        <dbReference type="EMBL" id="MBB5511359.1"/>
    </source>
</evidence>
<dbReference type="EMBL" id="JACHDR010000001">
    <property type="protein sequence ID" value="MBB5511359.1"/>
    <property type="molecule type" value="Genomic_DNA"/>
</dbReference>
<feature type="transmembrane region" description="Helical" evidence="8">
    <location>
        <begin position="109"/>
        <end position="135"/>
    </location>
</feature>
<feature type="transmembrane region" description="Helical" evidence="8">
    <location>
        <begin position="201"/>
        <end position="221"/>
    </location>
</feature>
<dbReference type="Pfam" id="PF01061">
    <property type="entry name" value="ABC2_membrane"/>
    <property type="match status" value="1"/>
</dbReference>
<feature type="transmembrane region" description="Helical" evidence="8">
    <location>
        <begin position="7"/>
        <end position="25"/>
    </location>
</feature>
<keyword evidence="6 8" id="KW-1133">Transmembrane helix</keyword>
<keyword evidence="5 8" id="KW-0812">Transmembrane</keyword>
<keyword evidence="4" id="KW-1003">Cell membrane</keyword>
<comment type="similarity">
    <text evidence="2">Belongs to the ABC-2 integral membrane protein family.</text>
</comment>
<proteinExistence type="inferred from homology"/>
<comment type="caution">
    <text evidence="10">The sequence shown here is derived from an EMBL/GenBank/DDBJ whole genome shotgun (WGS) entry which is preliminary data.</text>
</comment>
<dbReference type="GO" id="GO:0015920">
    <property type="term" value="P:lipopolysaccharide transport"/>
    <property type="evidence" value="ECO:0007669"/>
    <property type="project" value="TreeGrafter"/>
</dbReference>
<evidence type="ECO:0000256" key="4">
    <source>
        <dbReference type="ARBA" id="ARBA00022475"/>
    </source>
</evidence>
<feature type="domain" description="ABC-2 type transporter transmembrane" evidence="9">
    <location>
        <begin position="2"/>
        <end position="191"/>
    </location>
</feature>
<protein>
    <submittedName>
        <fullName evidence="10">Teichoic acid transport system permease protein</fullName>
    </submittedName>
</protein>
<dbReference type="InterPro" id="IPR013525">
    <property type="entry name" value="ABC2_TM"/>
</dbReference>
<sequence>MWLILNPLLNGLVYFAVFGLVLQVGSRVENYLGFLLIGVFMFQMTSGTINQSSDSIFSLRKVLSGLSLPVALAPTITTIRRWLDGLPSYLVMIVMLIIIPPAETLTWKALMIIPLVLLQFAMSLGMSYIAAYLVARVHDLSNILTVLIRGWMFASGVMFPIDDISNIHPTLGDMVYWNPLHHVLEIARGILIYDTLPGLDSWLVVLGWTVAALMLGLFLLWRREGKYDLSDL</sequence>
<feature type="transmembrane region" description="Helical" evidence="8">
    <location>
        <begin position="86"/>
        <end position="102"/>
    </location>
</feature>
<evidence type="ECO:0000256" key="8">
    <source>
        <dbReference type="SAM" id="Phobius"/>
    </source>
</evidence>
<keyword evidence="7 8" id="KW-0472">Membrane</keyword>
<gene>
    <name evidence="10" type="ORF">HD598_000046</name>
</gene>
<dbReference type="AlphaFoldDB" id="A0A7W8TR33"/>
<evidence type="ECO:0000256" key="6">
    <source>
        <dbReference type="ARBA" id="ARBA00022989"/>
    </source>
</evidence>
<keyword evidence="3" id="KW-0813">Transport</keyword>
<dbReference type="PANTHER" id="PTHR30413">
    <property type="entry name" value="INNER MEMBRANE TRANSPORT PERMEASE"/>
    <property type="match status" value="1"/>
</dbReference>
<evidence type="ECO:0000256" key="2">
    <source>
        <dbReference type="ARBA" id="ARBA00007783"/>
    </source>
</evidence>
<evidence type="ECO:0000256" key="3">
    <source>
        <dbReference type="ARBA" id="ARBA00022448"/>
    </source>
</evidence>
<dbReference type="GO" id="GO:0140359">
    <property type="term" value="F:ABC-type transporter activity"/>
    <property type="evidence" value="ECO:0007669"/>
    <property type="project" value="InterPro"/>
</dbReference>
<evidence type="ECO:0000259" key="9">
    <source>
        <dbReference type="Pfam" id="PF01061"/>
    </source>
</evidence>
<organism evidence="10 11">
    <name type="scientific">Neomicrococcus aestuarii</name>
    <dbReference type="NCBI Taxonomy" id="556325"/>
    <lineage>
        <taxon>Bacteria</taxon>
        <taxon>Bacillati</taxon>
        <taxon>Actinomycetota</taxon>
        <taxon>Actinomycetes</taxon>
        <taxon>Micrococcales</taxon>
        <taxon>Micrococcaceae</taxon>
        <taxon>Neomicrococcus</taxon>
    </lineage>
</organism>
<evidence type="ECO:0000256" key="5">
    <source>
        <dbReference type="ARBA" id="ARBA00022692"/>
    </source>
</evidence>